<protein>
    <submittedName>
        <fullName evidence="1">Uncharacterized protein</fullName>
    </submittedName>
</protein>
<dbReference type="EMBL" id="WWCL01000006">
    <property type="protein sequence ID" value="MYN47587.1"/>
    <property type="molecule type" value="Genomic_DNA"/>
</dbReference>
<name>A0A845I573_9BURK</name>
<dbReference type="RefSeq" id="WP_161036981.1">
    <property type="nucleotide sequence ID" value="NZ_WWCL01000006.1"/>
</dbReference>
<reference evidence="1" key="1">
    <citation type="submission" date="2019-12" db="EMBL/GenBank/DDBJ databases">
        <title>Novel species isolated from a subtropical stream in China.</title>
        <authorList>
            <person name="Lu H."/>
        </authorList>
    </citation>
    <scope>NUCLEOTIDE SEQUENCE [LARGE SCALE GENOMIC DNA]</scope>
    <source>
        <strain evidence="1">FT93W</strain>
    </source>
</reference>
<keyword evidence="2" id="KW-1185">Reference proteome</keyword>
<sequence>MINAIYADMLAIINKHQFEVATLYPVDLICDRSRLEASATSGASIAWCVGNTHIHIVFLGLEPENNEMVHCFTNLSAGDKFYLIKIGQSDYSFKEMDRKQFADLASTRIPYRMLGTASDFTLYKDTRRLARCVTQRHGTYENVVFKTKITAFESLHKHDRDAVELWCNRKISEASGSVFSKRELDWQESGQAFQLQAA</sequence>
<gene>
    <name evidence="1" type="ORF">GTP23_21310</name>
</gene>
<evidence type="ECO:0000313" key="1">
    <source>
        <dbReference type="EMBL" id="MYN47587.1"/>
    </source>
</evidence>
<dbReference type="Proteomes" id="UP000444316">
    <property type="component" value="Unassembled WGS sequence"/>
</dbReference>
<comment type="caution">
    <text evidence="1">The sequence shown here is derived from an EMBL/GenBank/DDBJ whole genome shotgun (WGS) entry which is preliminary data.</text>
</comment>
<organism evidence="1 2">
    <name type="scientific">Duganella fentianensis</name>
    <dbReference type="NCBI Taxonomy" id="2692177"/>
    <lineage>
        <taxon>Bacteria</taxon>
        <taxon>Pseudomonadati</taxon>
        <taxon>Pseudomonadota</taxon>
        <taxon>Betaproteobacteria</taxon>
        <taxon>Burkholderiales</taxon>
        <taxon>Oxalobacteraceae</taxon>
        <taxon>Telluria group</taxon>
        <taxon>Duganella</taxon>
    </lineage>
</organism>
<dbReference type="AlphaFoldDB" id="A0A845I573"/>
<accession>A0A845I573</accession>
<evidence type="ECO:0000313" key="2">
    <source>
        <dbReference type="Proteomes" id="UP000444316"/>
    </source>
</evidence>
<proteinExistence type="predicted"/>